<dbReference type="Proteomes" id="UP000000466">
    <property type="component" value="Chromosome"/>
</dbReference>
<reference evidence="2 3" key="1">
    <citation type="journal article" date="2013" name="Genome Announc.">
        <title>Complete genome sequence of Simiduia agarivorans SA1(T), a marine bacterium able to degrade a variety of polysaccharides.</title>
        <authorList>
            <person name="Lin S.Y."/>
            <person name="Shieh W.Y."/>
            <person name="Chen J.S."/>
            <person name="Tang S.L."/>
        </authorList>
    </citation>
    <scope>NUCLEOTIDE SEQUENCE [LARGE SCALE GENOMIC DNA]</scope>
    <source>
        <strain evidence="3">DSM 21679 / JCM 13881 / BCRC 17597 / SA1</strain>
    </source>
</reference>
<protein>
    <recommendedName>
        <fullName evidence="4">DUF2268 domain-containing protein</fullName>
    </recommendedName>
</protein>
<dbReference type="HOGENOM" id="CLU_773617_0_0_6"/>
<dbReference type="OrthoDB" id="6402815at2"/>
<evidence type="ECO:0000313" key="2">
    <source>
        <dbReference type="EMBL" id="AFV00324.1"/>
    </source>
</evidence>
<organism evidence="2 3">
    <name type="scientific">Simiduia agarivorans (strain DSM 21679 / JCM 13881 / BCRC 17597 / SA1)</name>
    <dbReference type="NCBI Taxonomy" id="1117647"/>
    <lineage>
        <taxon>Bacteria</taxon>
        <taxon>Pseudomonadati</taxon>
        <taxon>Pseudomonadota</taxon>
        <taxon>Gammaproteobacteria</taxon>
        <taxon>Cellvibrionales</taxon>
        <taxon>Cellvibrionaceae</taxon>
        <taxon>Simiduia</taxon>
    </lineage>
</organism>
<dbReference type="STRING" id="1117647.M5M_15955"/>
<feature type="signal peptide" evidence="1">
    <location>
        <begin position="1"/>
        <end position="22"/>
    </location>
</feature>
<dbReference type="Pfam" id="PF18958">
    <property type="entry name" value="DUF5700"/>
    <property type="match status" value="1"/>
</dbReference>
<dbReference type="RefSeq" id="WP_015048476.1">
    <property type="nucleotide sequence ID" value="NC_018868.3"/>
</dbReference>
<accession>K4KQC9</accession>
<keyword evidence="3" id="KW-1185">Reference proteome</keyword>
<proteinExistence type="predicted"/>
<dbReference type="eggNOG" id="ENOG5032PTM">
    <property type="taxonomic scope" value="Bacteria"/>
</dbReference>
<dbReference type="AlphaFoldDB" id="K4KQC9"/>
<gene>
    <name evidence="2" type="ordered locus">M5M_15955</name>
</gene>
<dbReference type="EMBL" id="CP003746">
    <property type="protein sequence ID" value="AFV00324.1"/>
    <property type="molecule type" value="Genomic_DNA"/>
</dbReference>
<evidence type="ECO:0008006" key="4">
    <source>
        <dbReference type="Google" id="ProtNLM"/>
    </source>
</evidence>
<sequence>MFLRFLQCIVIASVLVAAHARAAALPASEGPTYDFAAAQAAIALAQRWQAGQPPTEPQWQALIAMEAYQLVFSISSLTPDTLRQRFRLAFDPAATHEWKNVSEFEQQDIHHLRRALNDTQWLQGEIRRLPREQALEKSITLAQRWLPADSTGKPTGLRFVFGLFGQNAHASAQGVVMDAYLNYRSDQHAPYELGAHELHHFFRRNIAVTPALDRDSVLDRLADHLIHEGVANLIDKQRFLQPGSPFSQAIKTYLNTAMTAAPDNITKLNQHLETAIESQQFDTFSAVQQDALPLWGHSVGWYMTQTIVRAGLDQALANSLTQPRDLFRLYNTAAIQLNEELPLFSKKVLQAYAKRAQQ</sequence>
<feature type="chain" id="PRO_5003880080" description="DUF2268 domain-containing protein" evidence="1">
    <location>
        <begin position="23"/>
        <end position="358"/>
    </location>
</feature>
<dbReference type="KEGG" id="saga:M5M_15955"/>
<dbReference type="InterPro" id="IPR043754">
    <property type="entry name" value="DUF5700"/>
</dbReference>
<name>K4KQC9_SIMAS</name>
<evidence type="ECO:0000313" key="3">
    <source>
        <dbReference type="Proteomes" id="UP000000466"/>
    </source>
</evidence>
<keyword evidence="1" id="KW-0732">Signal</keyword>
<evidence type="ECO:0000256" key="1">
    <source>
        <dbReference type="SAM" id="SignalP"/>
    </source>
</evidence>